<gene>
    <name evidence="1" type="ORF">E0I26_11840</name>
</gene>
<reference evidence="1 2" key="1">
    <citation type="submission" date="2019-03" db="EMBL/GenBank/DDBJ databases">
        <title>Novel species of Flavobacterium.</title>
        <authorList>
            <person name="Liu Q."/>
            <person name="Xin Y.-H."/>
        </authorList>
    </citation>
    <scope>NUCLEOTIDE SEQUENCE [LARGE SCALE GENOMIC DNA]</scope>
    <source>
        <strain evidence="1 2">LB3P52</strain>
    </source>
</reference>
<dbReference type="EMBL" id="SMLG01000008">
    <property type="protein sequence ID" value="TDE43296.1"/>
    <property type="molecule type" value="Genomic_DNA"/>
</dbReference>
<evidence type="ECO:0000313" key="1">
    <source>
        <dbReference type="EMBL" id="TDE43296.1"/>
    </source>
</evidence>
<comment type="caution">
    <text evidence="1">The sequence shown here is derived from an EMBL/GenBank/DDBJ whole genome shotgun (WGS) entry which is preliminary data.</text>
</comment>
<dbReference type="OrthoDB" id="9837496at2"/>
<evidence type="ECO:0000313" key="2">
    <source>
        <dbReference type="Proteomes" id="UP000294814"/>
    </source>
</evidence>
<sequence>MKKYIYGCLALITMLSCKKSQDDVFYAILDDNFLTLTDTIAYEYHTFFLTPNDTTKPDKNTFDGYKICIDRKFAESKEFRNGVVEVLKTGNYKEYLKLLHEQPNFELKLIDLNRLKQTGKYEIVDFINYKMDRISRTKYVGILKFYKPYINDHHAIIFFLKQSSPKDGVVNAFLFHKVNNKWQLEKKIELMRI</sequence>
<dbReference type="PROSITE" id="PS51257">
    <property type="entry name" value="PROKAR_LIPOPROTEIN"/>
    <property type="match status" value="1"/>
</dbReference>
<dbReference type="Proteomes" id="UP000294814">
    <property type="component" value="Unassembled WGS sequence"/>
</dbReference>
<dbReference type="AlphaFoldDB" id="A0A4V2Z961"/>
<proteinExistence type="predicted"/>
<name>A0A4V2Z961_9FLAO</name>
<protein>
    <recommendedName>
        <fullName evidence="3">Lipoprotein</fullName>
    </recommendedName>
</protein>
<dbReference type="RefSeq" id="WP_131916685.1">
    <property type="nucleotide sequence ID" value="NZ_SMLG01000008.1"/>
</dbReference>
<keyword evidence="2" id="KW-1185">Reference proteome</keyword>
<evidence type="ECO:0008006" key="3">
    <source>
        <dbReference type="Google" id="ProtNLM"/>
    </source>
</evidence>
<accession>A0A4V2Z961</accession>
<organism evidence="1 2">
    <name type="scientific">Flavobacterium rhamnosiphilum</name>
    <dbReference type="NCBI Taxonomy" id="2541724"/>
    <lineage>
        <taxon>Bacteria</taxon>
        <taxon>Pseudomonadati</taxon>
        <taxon>Bacteroidota</taxon>
        <taxon>Flavobacteriia</taxon>
        <taxon>Flavobacteriales</taxon>
        <taxon>Flavobacteriaceae</taxon>
        <taxon>Flavobacterium</taxon>
    </lineage>
</organism>